<dbReference type="GO" id="GO:0005524">
    <property type="term" value="F:ATP binding"/>
    <property type="evidence" value="ECO:0007669"/>
    <property type="project" value="UniProtKB-KW"/>
</dbReference>
<dbReference type="Gene3D" id="3.40.50.300">
    <property type="entry name" value="P-loop containing nucleotide triphosphate hydrolases"/>
    <property type="match status" value="1"/>
</dbReference>
<keyword evidence="3" id="KW-1133">Transmembrane helix</keyword>
<evidence type="ECO:0000256" key="1">
    <source>
        <dbReference type="ARBA" id="ARBA00022741"/>
    </source>
</evidence>
<reference evidence="4 5" key="1">
    <citation type="journal article" date="2018" name="New Phytol.">
        <title>Phylogenomics of Endogonaceae and evolution of mycorrhizas within Mucoromycota.</title>
        <authorList>
            <person name="Chang Y."/>
            <person name="Desiro A."/>
            <person name="Na H."/>
            <person name="Sandor L."/>
            <person name="Lipzen A."/>
            <person name="Clum A."/>
            <person name="Barry K."/>
            <person name="Grigoriev I.V."/>
            <person name="Martin F.M."/>
            <person name="Stajich J.E."/>
            <person name="Smith M.E."/>
            <person name="Bonito G."/>
            <person name="Spatafora J.W."/>
        </authorList>
    </citation>
    <scope>NUCLEOTIDE SEQUENCE [LARGE SCALE GENOMIC DNA]</scope>
    <source>
        <strain evidence="4 5">AD002</strain>
    </source>
</reference>
<dbReference type="PROSITE" id="PS51219">
    <property type="entry name" value="DPCK"/>
    <property type="match status" value="1"/>
</dbReference>
<accession>A0A433PHD2</accession>
<evidence type="ECO:0000313" key="5">
    <source>
        <dbReference type="Proteomes" id="UP000274822"/>
    </source>
</evidence>
<evidence type="ECO:0008006" key="6">
    <source>
        <dbReference type="Google" id="ProtNLM"/>
    </source>
</evidence>
<keyword evidence="1" id="KW-0547">Nucleotide-binding</keyword>
<keyword evidence="2" id="KW-0067">ATP-binding</keyword>
<dbReference type="SUPFAM" id="SSF52540">
    <property type="entry name" value="P-loop containing nucleoside triphosphate hydrolases"/>
    <property type="match status" value="1"/>
</dbReference>
<name>A0A433PHD2_9FUNG</name>
<proteinExistence type="predicted"/>
<keyword evidence="3" id="KW-0472">Membrane</keyword>
<keyword evidence="3" id="KW-0812">Transmembrane</keyword>
<evidence type="ECO:0000256" key="3">
    <source>
        <dbReference type="SAM" id="Phobius"/>
    </source>
</evidence>
<keyword evidence="5" id="KW-1185">Reference proteome</keyword>
<sequence length="95" mass="10770">MRDSLSDAEATQRIRAQIPLGDKARRATYVIDNSGELEETERQVLDLARKIQPDMARWMLEWVGPPLILAAVVGWFLYGLKKGYMGDVMRYVTGA</sequence>
<dbReference type="AlphaFoldDB" id="A0A433PHD2"/>
<dbReference type="InterPro" id="IPR001977">
    <property type="entry name" value="Depp_CoAkinase"/>
</dbReference>
<dbReference type="InterPro" id="IPR027417">
    <property type="entry name" value="P-loop_NTPase"/>
</dbReference>
<dbReference type="GO" id="GO:0004140">
    <property type="term" value="F:dephospho-CoA kinase activity"/>
    <property type="evidence" value="ECO:0007669"/>
    <property type="project" value="InterPro"/>
</dbReference>
<dbReference type="EMBL" id="RBNJ01023620">
    <property type="protein sequence ID" value="RUS16962.1"/>
    <property type="molecule type" value="Genomic_DNA"/>
</dbReference>
<organism evidence="4 5">
    <name type="scientific">Jimgerdemannia flammicorona</name>
    <dbReference type="NCBI Taxonomy" id="994334"/>
    <lineage>
        <taxon>Eukaryota</taxon>
        <taxon>Fungi</taxon>
        <taxon>Fungi incertae sedis</taxon>
        <taxon>Mucoromycota</taxon>
        <taxon>Mucoromycotina</taxon>
        <taxon>Endogonomycetes</taxon>
        <taxon>Endogonales</taxon>
        <taxon>Endogonaceae</taxon>
        <taxon>Jimgerdemannia</taxon>
    </lineage>
</organism>
<evidence type="ECO:0000313" key="4">
    <source>
        <dbReference type="EMBL" id="RUS16962.1"/>
    </source>
</evidence>
<protein>
    <recommendedName>
        <fullName evidence="6">Dephospho-CoA kinase</fullName>
    </recommendedName>
</protein>
<gene>
    <name evidence="4" type="ORF">BC938DRAFT_476406</name>
</gene>
<feature type="transmembrane region" description="Helical" evidence="3">
    <location>
        <begin position="62"/>
        <end position="80"/>
    </location>
</feature>
<dbReference type="GO" id="GO:0015937">
    <property type="term" value="P:coenzyme A biosynthetic process"/>
    <property type="evidence" value="ECO:0007669"/>
    <property type="project" value="InterPro"/>
</dbReference>
<comment type="caution">
    <text evidence="4">The sequence shown here is derived from an EMBL/GenBank/DDBJ whole genome shotgun (WGS) entry which is preliminary data.</text>
</comment>
<evidence type="ECO:0000256" key="2">
    <source>
        <dbReference type="ARBA" id="ARBA00022840"/>
    </source>
</evidence>
<dbReference type="Proteomes" id="UP000274822">
    <property type="component" value="Unassembled WGS sequence"/>
</dbReference>